<dbReference type="Pfam" id="PF13356">
    <property type="entry name" value="Arm-DNA-bind_3"/>
    <property type="match status" value="1"/>
</dbReference>
<dbReference type="PROSITE" id="PS51900">
    <property type="entry name" value="CB"/>
    <property type="match status" value="1"/>
</dbReference>
<dbReference type="InterPro" id="IPR044068">
    <property type="entry name" value="CB"/>
</dbReference>
<dbReference type="Gene3D" id="3.30.160.390">
    <property type="entry name" value="Integrase, DNA-binding domain"/>
    <property type="match status" value="1"/>
</dbReference>
<keyword evidence="2" id="KW-0229">DNA integration</keyword>
<evidence type="ECO:0000259" key="7">
    <source>
        <dbReference type="PROSITE" id="PS51898"/>
    </source>
</evidence>
<dbReference type="PANTHER" id="PTHR30629">
    <property type="entry name" value="PROPHAGE INTEGRASE"/>
    <property type="match status" value="1"/>
</dbReference>
<dbReference type="Pfam" id="PF22022">
    <property type="entry name" value="Phage_int_M"/>
    <property type="match status" value="1"/>
</dbReference>
<feature type="domain" description="Tyr recombinase" evidence="7">
    <location>
        <begin position="241"/>
        <end position="445"/>
    </location>
</feature>
<dbReference type="GO" id="GO:0006310">
    <property type="term" value="P:DNA recombination"/>
    <property type="evidence" value="ECO:0007669"/>
    <property type="project" value="UniProtKB-KW"/>
</dbReference>
<organism evidence="9 10">
    <name type="scientific">Phenylobacterium kunshanense</name>
    <dbReference type="NCBI Taxonomy" id="1445034"/>
    <lineage>
        <taxon>Bacteria</taxon>
        <taxon>Pseudomonadati</taxon>
        <taxon>Pseudomonadota</taxon>
        <taxon>Alphaproteobacteria</taxon>
        <taxon>Caulobacterales</taxon>
        <taxon>Caulobacteraceae</taxon>
        <taxon>Phenylobacterium</taxon>
    </lineage>
</organism>
<accession>A0A328BCM8</accession>
<evidence type="ECO:0000256" key="4">
    <source>
        <dbReference type="ARBA" id="ARBA00023172"/>
    </source>
</evidence>
<feature type="compositionally biased region" description="Basic and acidic residues" evidence="6">
    <location>
        <begin position="492"/>
        <end position="505"/>
    </location>
</feature>
<dbReference type="Gene3D" id="1.10.150.130">
    <property type="match status" value="1"/>
</dbReference>
<dbReference type="AlphaFoldDB" id="A0A328BCM8"/>
<dbReference type="InterPro" id="IPR013762">
    <property type="entry name" value="Integrase-like_cat_sf"/>
</dbReference>
<dbReference type="RefSeq" id="WP_111276275.1">
    <property type="nucleotide sequence ID" value="NZ_QFYS01000005.1"/>
</dbReference>
<dbReference type="GO" id="GO:0015074">
    <property type="term" value="P:DNA integration"/>
    <property type="evidence" value="ECO:0007669"/>
    <property type="project" value="UniProtKB-KW"/>
</dbReference>
<dbReference type="InterPro" id="IPR025166">
    <property type="entry name" value="Integrase_DNA_bind_dom"/>
</dbReference>
<keyword evidence="3 5" id="KW-0238">DNA-binding</keyword>
<evidence type="ECO:0000256" key="2">
    <source>
        <dbReference type="ARBA" id="ARBA00022908"/>
    </source>
</evidence>
<dbReference type="Proteomes" id="UP000249524">
    <property type="component" value="Unassembled WGS sequence"/>
</dbReference>
<protein>
    <recommendedName>
        <fullName evidence="11">Site-specific integrase</fullName>
    </recommendedName>
</protein>
<dbReference type="Pfam" id="PF00589">
    <property type="entry name" value="Phage_integrase"/>
    <property type="match status" value="1"/>
</dbReference>
<dbReference type="PANTHER" id="PTHR30629:SF2">
    <property type="entry name" value="PROPHAGE INTEGRASE INTS-RELATED"/>
    <property type="match status" value="1"/>
</dbReference>
<dbReference type="OrthoDB" id="9795573at2"/>
<dbReference type="InterPro" id="IPR011010">
    <property type="entry name" value="DNA_brk_join_enz"/>
</dbReference>
<dbReference type="InterPro" id="IPR053876">
    <property type="entry name" value="Phage_int_M"/>
</dbReference>
<evidence type="ECO:0000256" key="1">
    <source>
        <dbReference type="ARBA" id="ARBA00008857"/>
    </source>
</evidence>
<dbReference type="InterPro" id="IPR010998">
    <property type="entry name" value="Integrase_recombinase_N"/>
</dbReference>
<keyword evidence="4" id="KW-0233">DNA recombination</keyword>
<sequence length="511" mass="56030">MPRRSDRNLTSAFCRSAKPGVRTTPDGAEAQRVAYPDGDVRGLELRVSAAGEKSWSFRYRDRRTDKQCRVTIGVFDPTIDDTADAEGEVRRLTLQGARVAARLLRAKVDHGESPAVAKKVARRAAKAQPLKTMSDLASAYFSACELGTHRSGRGRRKADSTISAERWLWTKHVAPKLGADGVDEVTRGRVRDVVKEIYEASGGQANRVRGLLSQLFNYAIAEERVAVNPVTHVARVSQVEARTRTLTDDELKRLWSGLQDSEGLVIRDRKAGEKVLISRPVRIAIELAMFTLQRRGEISGMRRNEVDLVRKTWLVPAERAKGRVEHLAPLCDRSVALIEAAIGLQDKRRKGASPFVFPSPQSNDAPIEPAALSHAMADMTTALGLDDVRLHDLRRTGATGIAAIGVAPHVVSKILAHKDGGGGAAITARHYNLYAYVAEKRDAIDRWSAHLCALLEMRDQAPGPKQSDAAPRPPATALGPERLWTDLVEGEYDPRSPAEPADRLWTDLVGS</sequence>
<feature type="domain" description="Core-binding (CB)" evidence="8">
    <location>
        <begin position="131"/>
        <end position="220"/>
    </location>
</feature>
<evidence type="ECO:0000313" key="9">
    <source>
        <dbReference type="EMBL" id="RAK64737.1"/>
    </source>
</evidence>
<dbReference type="PROSITE" id="PS51898">
    <property type="entry name" value="TYR_RECOMBINASE"/>
    <property type="match status" value="1"/>
</dbReference>
<evidence type="ECO:0000256" key="3">
    <source>
        <dbReference type="ARBA" id="ARBA00023125"/>
    </source>
</evidence>
<dbReference type="InterPro" id="IPR050808">
    <property type="entry name" value="Phage_Integrase"/>
</dbReference>
<dbReference type="Gene3D" id="1.10.443.10">
    <property type="entry name" value="Intergrase catalytic core"/>
    <property type="match status" value="1"/>
</dbReference>
<gene>
    <name evidence="9" type="ORF">DJ019_11935</name>
</gene>
<evidence type="ECO:0000256" key="5">
    <source>
        <dbReference type="PROSITE-ProRule" id="PRU01248"/>
    </source>
</evidence>
<feature type="region of interest" description="Disordered" evidence="6">
    <location>
        <begin position="461"/>
        <end position="511"/>
    </location>
</feature>
<name>A0A328BCM8_9CAUL</name>
<dbReference type="InterPro" id="IPR038488">
    <property type="entry name" value="Integrase_DNA-bd_sf"/>
</dbReference>
<comment type="caution">
    <text evidence="9">The sequence shown here is derived from an EMBL/GenBank/DDBJ whole genome shotgun (WGS) entry which is preliminary data.</text>
</comment>
<reference evidence="9 10" key="1">
    <citation type="submission" date="2018-05" db="EMBL/GenBank/DDBJ databases">
        <authorList>
            <person name="Lanie J.A."/>
            <person name="Ng W.-L."/>
            <person name="Kazmierczak K.M."/>
            <person name="Andrzejewski T.M."/>
            <person name="Davidsen T.M."/>
            <person name="Wayne K.J."/>
            <person name="Tettelin H."/>
            <person name="Glass J.I."/>
            <person name="Rusch D."/>
            <person name="Podicherti R."/>
            <person name="Tsui H.-C.T."/>
            <person name="Winkler M.E."/>
        </authorList>
    </citation>
    <scope>NUCLEOTIDE SEQUENCE [LARGE SCALE GENOMIC DNA]</scope>
    <source>
        <strain evidence="9 10">BUT-10</strain>
    </source>
</reference>
<proteinExistence type="inferred from homology"/>
<dbReference type="GO" id="GO:0003677">
    <property type="term" value="F:DNA binding"/>
    <property type="evidence" value="ECO:0007669"/>
    <property type="project" value="UniProtKB-UniRule"/>
</dbReference>
<dbReference type="CDD" id="cd00801">
    <property type="entry name" value="INT_P4_C"/>
    <property type="match status" value="1"/>
</dbReference>
<evidence type="ECO:0008006" key="11">
    <source>
        <dbReference type="Google" id="ProtNLM"/>
    </source>
</evidence>
<feature type="region of interest" description="Disordered" evidence="6">
    <location>
        <begin position="1"/>
        <end position="28"/>
    </location>
</feature>
<keyword evidence="10" id="KW-1185">Reference proteome</keyword>
<evidence type="ECO:0000313" key="10">
    <source>
        <dbReference type="Proteomes" id="UP000249524"/>
    </source>
</evidence>
<dbReference type="SUPFAM" id="SSF56349">
    <property type="entry name" value="DNA breaking-rejoining enzymes"/>
    <property type="match status" value="1"/>
</dbReference>
<comment type="similarity">
    <text evidence="1">Belongs to the 'phage' integrase family.</text>
</comment>
<dbReference type="InterPro" id="IPR002104">
    <property type="entry name" value="Integrase_catalytic"/>
</dbReference>
<evidence type="ECO:0000256" key="6">
    <source>
        <dbReference type="SAM" id="MobiDB-lite"/>
    </source>
</evidence>
<evidence type="ECO:0000259" key="8">
    <source>
        <dbReference type="PROSITE" id="PS51900"/>
    </source>
</evidence>
<dbReference type="EMBL" id="QFYS01000005">
    <property type="protein sequence ID" value="RAK64737.1"/>
    <property type="molecule type" value="Genomic_DNA"/>
</dbReference>